<dbReference type="GO" id="GO:0005634">
    <property type="term" value="C:nucleus"/>
    <property type="evidence" value="ECO:0007669"/>
    <property type="project" value="UniProtKB-SubCell"/>
</dbReference>
<gene>
    <name evidence="11" type="ORF">TAV2_LOCUS10985</name>
</gene>
<evidence type="ECO:0000259" key="10">
    <source>
        <dbReference type="PROSITE" id="PS51032"/>
    </source>
</evidence>
<feature type="compositionally biased region" description="Basic and acidic residues" evidence="9">
    <location>
        <begin position="12"/>
        <end position="21"/>
    </location>
</feature>
<dbReference type="PRINTS" id="PR00367">
    <property type="entry name" value="ETHRSPELEMNT"/>
</dbReference>
<sequence length="373" mass="42618">MSGSSSSISLSWEDRERERESSMASAKNKGKSIRSLSYNEGEKMDEMELEEELRFSSGKSKDSGSGSDIWKPFLGEASSTSQRSLRKTRTLDRHSPYLLSPSYATPPDQPPTATTSPVTVTFPFSLAPIIQNQRQFSYPNPSDPARQTQMISFGPQVPFLNAQQHQQQQQQLLQYWRDILNLSPSGRMMMLNMLRQEGDLPLALQLGRAPIQPFSATKLYRGVRQRHWGKWVAEIRMPRNRTRLWLGTFDTAEQAAMAYDREAFKLRGETARLNFPELFLNKQESIPVHGKQYDTPEASEETRENDSSVTVDEVSEETGWAEAWFNAIPEEWGPGSPLWDDYHFPISSYNHKEKGNDTEKEKTVKKDEICLPN</sequence>
<dbReference type="InterPro" id="IPR001471">
    <property type="entry name" value="AP2/ERF_dom"/>
</dbReference>
<keyword evidence="6" id="KW-0804">Transcription</keyword>
<protein>
    <recommendedName>
        <fullName evidence="10">AP2/ERF domain-containing protein</fullName>
    </recommendedName>
</protein>
<dbReference type="GO" id="GO:0003700">
    <property type="term" value="F:DNA-binding transcription factor activity"/>
    <property type="evidence" value="ECO:0007669"/>
    <property type="project" value="InterPro"/>
</dbReference>
<dbReference type="CDD" id="cd00018">
    <property type="entry name" value="AP2"/>
    <property type="match status" value="1"/>
</dbReference>
<evidence type="ECO:0000256" key="5">
    <source>
        <dbReference type="ARBA" id="ARBA00023159"/>
    </source>
</evidence>
<proteinExistence type="inferred from homology"/>
<dbReference type="SUPFAM" id="SSF54171">
    <property type="entry name" value="DNA-binding domain"/>
    <property type="match status" value="1"/>
</dbReference>
<evidence type="ECO:0000256" key="9">
    <source>
        <dbReference type="SAM" id="MobiDB-lite"/>
    </source>
</evidence>
<comment type="subcellular location">
    <subcellularLocation>
        <location evidence="1">Nucleus</location>
    </subcellularLocation>
</comment>
<evidence type="ECO:0000256" key="8">
    <source>
        <dbReference type="ARBA" id="ARBA00024343"/>
    </source>
</evidence>
<keyword evidence="12" id="KW-1185">Reference proteome</keyword>
<dbReference type="Gene3D" id="3.30.730.10">
    <property type="entry name" value="AP2/ERF domain"/>
    <property type="match status" value="1"/>
</dbReference>
<organism evidence="11 12">
    <name type="scientific">Thlaspi arvense</name>
    <name type="common">Field penny-cress</name>
    <dbReference type="NCBI Taxonomy" id="13288"/>
    <lineage>
        <taxon>Eukaryota</taxon>
        <taxon>Viridiplantae</taxon>
        <taxon>Streptophyta</taxon>
        <taxon>Embryophyta</taxon>
        <taxon>Tracheophyta</taxon>
        <taxon>Spermatophyta</taxon>
        <taxon>Magnoliopsida</taxon>
        <taxon>eudicotyledons</taxon>
        <taxon>Gunneridae</taxon>
        <taxon>Pentapetalae</taxon>
        <taxon>rosids</taxon>
        <taxon>malvids</taxon>
        <taxon>Brassicales</taxon>
        <taxon>Brassicaceae</taxon>
        <taxon>Thlaspideae</taxon>
        <taxon>Thlaspi</taxon>
    </lineage>
</organism>
<dbReference type="FunFam" id="3.30.730.10:FF:000001">
    <property type="entry name" value="Ethylene-responsive transcription factor 2"/>
    <property type="match status" value="1"/>
</dbReference>
<evidence type="ECO:0000313" key="11">
    <source>
        <dbReference type="EMBL" id="CAH2051108.1"/>
    </source>
</evidence>
<keyword evidence="5" id="KW-0010">Activator</keyword>
<evidence type="ECO:0000256" key="6">
    <source>
        <dbReference type="ARBA" id="ARBA00023163"/>
    </source>
</evidence>
<dbReference type="Pfam" id="PF00847">
    <property type="entry name" value="AP2"/>
    <property type="match status" value="1"/>
</dbReference>
<dbReference type="GO" id="GO:0009873">
    <property type="term" value="P:ethylene-activated signaling pathway"/>
    <property type="evidence" value="ECO:0007669"/>
    <property type="project" value="UniProtKB-KW"/>
</dbReference>
<feature type="region of interest" description="Disordered" evidence="9">
    <location>
        <begin position="291"/>
        <end position="310"/>
    </location>
</feature>
<dbReference type="PROSITE" id="PS51032">
    <property type="entry name" value="AP2_ERF"/>
    <property type="match status" value="1"/>
</dbReference>
<dbReference type="AlphaFoldDB" id="A0AAU9RWL1"/>
<keyword evidence="7" id="KW-0539">Nucleus</keyword>
<dbReference type="Proteomes" id="UP000836841">
    <property type="component" value="Chromosome 3"/>
</dbReference>
<dbReference type="SMART" id="SM00380">
    <property type="entry name" value="AP2"/>
    <property type="match status" value="1"/>
</dbReference>
<feature type="region of interest" description="Disordered" evidence="9">
    <location>
        <begin position="349"/>
        <end position="373"/>
    </location>
</feature>
<dbReference type="PANTHER" id="PTHR31657:SF19">
    <property type="entry name" value="ETHYLENE-RESPONSIVE TRANSCRIPTION FACTOR ERF053"/>
    <property type="match status" value="1"/>
</dbReference>
<keyword evidence="3" id="KW-0805">Transcription regulation</keyword>
<feature type="compositionally biased region" description="Low complexity" evidence="9">
    <location>
        <begin position="1"/>
        <end position="11"/>
    </location>
</feature>
<feature type="compositionally biased region" description="Basic and acidic residues" evidence="9">
    <location>
        <begin position="350"/>
        <end position="373"/>
    </location>
</feature>
<reference evidence="11 12" key="1">
    <citation type="submission" date="2022-03" db="EMBL/GenBank/DDBJ databases">
        <authorList>
            <person name="Nunn A."/>
            <person name="Chopra R."/>
            <person name="Nunn A."/>
            <person name="Contreras Garrido A."/>
        </authorList>
    </citation>
    <scope>NUCLEOTIDE SEQUENCE [LARGE SCALE GENOMIC DNA]</scope>
</reference>
<evidence type="ECO:0000256" key="3">
    <source>
        <dbReference type="ARBA" id="ARBA00023015"/>
    </source>
</evidence>
<evidence type="ECO:0000313" key="12">
    <source>
        <dbReference type="Proteomes" id="UP000836841"/>
    </source>
</evidence>
<keyword evidence="2" id="KW-0936">Ethylene signaling pathway</keyword>
<feature type="domain" description="AP2/ERF" evidence="10">
    <location>
        <begin position="219"/>
        <end position="276"/>
    </location>
</feature>
<evidence type="ECO:0000256" key="7">
    <source>
        <dbReference type="ARBA" id="ARBA00023242"/>
    </source>
</evidence>
<accession>A0AAU9RWL1</accession>
<dbReference type="PANTHER" id="PTHR31657">
    <property type="entry name" value="ETHYLENE-RESPONSIVE TRANSCRIPTION FACTOR ERF061"/>
    <property type="match status" value="1"/>
</dbReference>
<feature type="region of interest" description="Disordered" evidence="9">
    <location>
        <begin position="1"/>
        <end position="117"/>
    </location>
</feature>
<name>A0AAU9RWL1_THLAR</name>
<dbReference type="GO" id="GO:0000976">
    <property type="term" value="F:transcription cis-regulatory region binding"/>
    <property type="evidence" value="ECO:0007669"/>
    <property type="project" value="UniProtKB-ARBA"/>
</dbReference>
<dbReference type="InterPro" id="IPR051758">
    <property type="entry name" value="ERF/AP2-like"/>
</dbReference>
<dbReference type="InterPro" id="IPR016177">
    <property type="entry name" value="DNA-bd_dom_sf"/>
</dbReference>
<evidence type="ECO:0000256" key="4">
    <source>
        <dbReference type="ARBA" id="ARBA00023125"/>
    </source>
</evidence>
<keyword evidence="4" id="KW-0238">DNA-binding</keyword>
<evidence type="ECO:0000256" key="2">
    <source>
        <dbReference type="ARBA" id="ARBA00022745"/>
    </source>
</evidence>
<dbReference type="EMBL" id="OU466859">
    <property type="protein sequence ID" value="CAH2051108.1"/>
    <property type="molecule type" value="Genomic_DNA"/>
</dbReference>
<dbReference type="InterPro" id="IPR036955">
    <property type="entry name" value="AP2/ERF_dom_sf"/>
</dbReference>
<evidence type="ECO:0000256" key="1">
    <source>
        <dbReference type="ARBA" id="ARBA00004123"/>
    </source>
</evidence>
<comment type="similarity">
    <text evidence="8">Belongs to the AP2/ERF transcription factor family. ERF subfamily.</text>
</comment>